<sequence length="1661" mass="176869">MNWRLTPLYLAVAATFIYLLHPTNPKAEYRQMISEHPFSNRNLSLQDLESIPKRDRPDLAWEQDYLATVDPVLGRPAPERLHAVYQQINAQRQQLMSTPGASGTPWVERGPDNVGGRTRTIMYDPNDPTNKKVWAGGVTGGLWYNNDITNPASDWVAVNDFWDNIAVTCMAYDPTNTNIFYVGTGEGWGTAASRGAGVWKTTDGGSTWTQLPASTGFYYCNDLMVRDEGGTGVLYVAIRGNFYQGSWHGSSSQGLQRSLNGGTSFTQVMPNIPGESFNYAVADIEIAKDNRIWVGTQDASYGGTDRGGGRVLYSDNGTTWTSSYNSSSGDRVEIACAPSDSAYVYAMIEVSSQIGEMKVTTNQGASWTNMTEPNDADGGIPSTDFSRGQAWYDMIIAVHPTTPTTVFTGAIDLFRSTNTGSSWTQISHWYGGFGYPYVHADQHQMVFNPSNPNELLFGHDGGLTRTTNPTAASPTFESLNRGYNVTQFYACAIHPTAGSVYALAGTQDNGTQQFNNAGLGSTVEATGGDGAFCFIDQTNPNIQITSYVYNSYWLSTNGGVSFQNPRFINDQSTGRFINPADYDDNQDALYSARTSTTLLRATNVSSSPVVGNITISGMSDMASHIRVSPYTTTSTTLFVGTGSGDLFKVTNADGSPSSTSIGSSLPAGNISCVEIGASENELIVTLSNYGSTSVWYTSNGGTSWTSKEGNLPDMPVRWALFNPNNRNEVILATEVGVWETSNFNAASPSWSSSNSGLANVRVDMLQIRDSDHEVIAATHGRGLFTSNGFQQPSVPVAKFGASETVVCVGDAVAMVDSSTGVPTSYSWSITPNTFTYQNGTGASSPNPEVSFTATGTYTISLTVSNANGMDTETRTNYIQVGGLGLPFTEDFESDIDIWSVLNPDGGQTWTFSNVGGNTPGSQAIKVDNYSYNSAGARDGLITPPLDFSGYTSVTLDFEYAYRRYSSTYQDSMAVYISTDCGSTWTRIASYQENGSQNYATGSDITSAFVPSTSGDWCGTSPACPSLNLDAYAGMGDVKIMFENICGYGNNLYIDNVNISGTVSVAPTADFTASSTTGCQNTTVTFTDVSANSPTGWTWAITPNVGFTYVNGTNANSQNPQIQFSQARTYDVSLTASNGVGSDVESKTGLIQIDSTYSPSVSIVASTNNICAGSMVTFTATPTNGGMAPTYQWKLNGANVGTNSATFTSSTLANNDSVWVEMSSSLTCVDQATVSSSSGVKMVVNANGNPAVSIAGSSTAICAGDLVTFTATPTDGGSTPSYQWKVNGANVGMNSATYASSTLAQGDMVSVEMTTSLTCSSAPTATSNSVTMTVSPVVTPSVGVTVPGAVTNICEGASVLFSAIPSNGGTSPVYDWYVNGTYDGSGATYSFNEPAGVYNVMVVMQSSLTCVSKASDSASYPSLTVFSLPQTSINTSIPLNPLCAGDSLQLSATPAGGTFSGAGVSGNVFYASSVSTGIHDIYYEYTSPQGCVGQDTIQVETEILPTPTISYNNGVLTCAQSGFSYQWFDANGPINGETNQIFTVFQNGTYYVRISGNWCYAESDTIQVTGINLEEWTTVQSIQLYPTPASDKLNVRINSLENQDVELSVTDMRGRVIHRSSERVNRGENQLVLPTASWAQGAYLLRVVGANGHFNQSFEVVR</sequence>
<evidence type="ECO:0000313" key="5">
    <source>
        <dbReference type="EMBL" id="KAB2807754.1"/>
    </source>
</evidence>
<dbReference type="NCBIfam" id="TIGR04183">
    <property type="entry name" value="Por_Secre_tail"/>
    <property type="match status" value="1"/>
</dbReference>
<evidence type="ECO:0000256" key="2">
    <source>
        <dbReference type="SAM" id="MobiDB-lite"/>
    </source>
</evidence>
<dbReference type="RefSeq" id="WP_151668095.1">
    <property type="nucleotide sequence ID" value="NZ_WBVO01000010.1"/>
</dbReference>
<dbReference type="SUPFAM" id="SSF110296">
    <property type="entry name" value="Oligoxyloglucan reducing end-specific cellobiohydrolase"/>
    <property type="match status" value="2"/>
</dbReference>
<dbReference type="CDD" id="cd00146">
    <property type="entry name" value="PKD"/>
    <property type="match status" value="1"/>
</dbReference>
<dbReference type="Proteomes" id="UP000468650">
    <property type="component" value="Unassembled WGS sequence"/>
</dbReference>
<evidence type="ECO:0000259" key="3">
    <source>
        <dbReference type="PROSITE" id="PS50093"/>
    </source>
</evidence>
<protein>
    <submittedName>
        <fullName evidence="5">PKD domain-containing protein</fullName>
    </submittedName>
</protein>
<dbReference type="OrthoDB" id="9757947at2"/>
<dbReference type="EMBL" id="WBVO01000010">
    <property type="protein sequence ID" value="KAB2807754.1"/>
    <property type="molecule type" value="Genomic_DNA"/>
</dbReference>
<dbReference type="PROSITE" id="PS50835">
    <property type="entry name" value="IG_LIKE"/>
    <property type="match status" value="1"/>
</dbReference>
<dbReference type="Pfam" id="PF18962">
    <property type="entry name" value="Por_Secre_tail"/>
    <property type="match status" value="1"/>
</dbReference>
<keyword evidence="6" id="KW-1185">Reference proteome</keyword>
<dbReference type="InterPro" id="IPR015943">
    <property type="entry name" value="WD40/YVTN_repeat-like_dom_sf"/>
</dbReference>
<dbReference type="PROSITE" id="PS50093">
    <property type="entry name" value="PKD"/>
    <property type="match status" value="2"/>
</dbReference>
<name>A0A6N6RKM6_9FLAO</name>
<dbReference type="Gene3D" id="2.60.120.260">
    <property type="entry name" value="Galactose-binding domain-like"/>
    <property type="match status" value="1"/>
</dbReference>
<dbReference type="Gene3D" id="2.60.40.10">
    <property type="entry name" value="Immunoglobulins"/>
    <property type="match status" value="4"/>
</dbReference>
<reference evidence="5 6" key="1">
    <citation type="submission" date="2019-09" db="EMBL/GenBank/DDBJ databases">
        <title>Genomes of family Cryomorphaceae.</title>
        <authorList>
            <person name="Bowman J.P."/>
        </authorList>
    </citation>
    <scope>NUCLEOTIDE SEQUENCE [LARGE SCALE GENOMIC DNA]</scope>
    <source>
        <strain evidence="5 6">LMG 25704</strain>
    </source>
</reference>
<dbReference type="InterPro" id="IPR007110">
    <property type="entry name" value="Ig-like_dom"/>
</dbReference>
<feature type="domain" description="PKD" evidence="3">
    <location>
        <begin position="1066"/>
        <end position="1143"/>
    </location>
</feature>
<dbReference type="SMART" id="SM00089">
    <property type="entry name" value="PKD"/>
    <property type="match status" value="2"/>
</dbReference>
<evidence type="ECO:0000313" key="6">
    <source>
        <dbReference type="Proteomes" id="UP000468650"/>
    </source>
</evidence>
<evidence type="ECO:0000256" key="1">
    <source>
        <dbReference type="ARBA" id="ARBA00022729"/>
    </source>
</evidence>
<dbReference type="Pfam" id="PF00801">
    <property type="entry name" value="PKD"/>
    <property type="match status" value="1"/>
</dbReference>
<evidence type="ECO:0000259" key="4">
    <source>
        <dbReference type="PROSITE" id="PS50835"/>
    </source>
</evidence>
<dbReference type="InterPro" id="IPR035986">
    <property type="entry name" value="PKD_dom_sf"/>
</dbReference>
<comment type="caution">
    <text evidence="5">The sequence shown here is derived from an EMBL/GenBank/DDBJ whole genome shotgun (WGS) entry which is preliminary data.</text>
</comment>
<dbReference type="SUPFAM" id="SSF49299">
    <property type="entry name" value="PKD domain"/>
    <property type="match status" value="2"/>
</dbReference>
<feature type="domain" description="Ig-like" evidence="4">
    <location>
        <begin position="1249"/>
        <end position="1334"/>
    </location>
</feature>
<dbReference type="InterPro" id="IPR026444">
    <property type="entry name" value="Secre_tail"/>
</dbReference>
<accession>A0A6N6RKM6</accession>
<dbReference type="InterPro" id="IPR013783">
    <property type="entry name" value="Ig-like_fold"/>
</dbReference>
<proteinExistence type="predicted"/>
<dbReference type="InterPro" id="IPR000601">
    <property type="entry name" value="PKD_dom"/>
</dbReference>
<dbReference type="InterPro" id="IPR022409">
    <property type="entry name" value="PKD/Chitinase_dom"/>
</dbReference>
<gene>
    <name evidence="5" type="ORF">F8C67_11985</name>
</gene>
<feature type="region of interest" description="Disordered" evidence="2">
    <location>
        <begin position="97"/>
        <end position="116"/>
    </location>
</feature>
<organism evidence="5 6">
    <name type="scientific">Phaeocystidibacter luteus</name>
    <dbReference type="NCBI Taxonomy" id="911197"/>
    <lineage>
        <taxon>Bacteria</taxon>
        <taxon>Pseudomonadati</taxon>
        <taxon>Bacteroidota</taxon>
        <taxon>Flavobacteriia</taxon>
        <taxon>Flavobacteriales</taxon>
        <taxon>Phaeocystidibacteraceae</taxon>
        <taxon>Phaeocystidibacter</taxon>
    </lineage>
</organism>
<feature type="domain" description="PKD" evidence="3">
    <location>
        <begin position="795"/>
        <end position="880"/>
    </location>
</feature>
<keyword evidence="1" id="KW-0732">Signal</keyword>
<dbReference type="Gene3D" id="2.130.10.10">
    <property type="entry name" value="YVTN repeat-like/Quinoprotein amine dehydrogenase"/>
    <property type="match status" value="3"/>
</dbReference>